<dbReference type="GO" id="GO:0071013">
    <property type="term" value="C:catalytic step 2 spliceosome"/>
    <property type="evidence" value="ECO:0007669"/>
    <property type="project" value="TreeGrafter"/>
</dbReference>
<dbReference type="Gene3D" id="2.80.10.50">
    <property type="match status" value="1"/>
</dbReference>
<gene>
    <name evidence="5" type="ORF">B0T24DRAFT_672281</name>
</gene>
<dbReference type="PANTHER" id="PTHR12928:SF0">
    <property type="entry name" value="FSHD REGION GENE 1"/>
    <property type="match status" value="1"/>
</dbReference>
<dbReference type="SUPFAM" id="SSF50405">
    <property type="entry name" value="Actin-crosslinking proteins"/>
    <property type="match status" value="1"/>
</dbReference>
<proteinExistence type="inferred from homology"/>
<dbReference type="CDD" id="cd23339">
    <property type="entry name" value="beta-trefoil_FSCN_fungal_FRG1-like"/>
    <property type="match status" value="1"/>
</dbReference>
<comment type="similarity">
    <text evidence="2">Belongs to the FRG1 family.</text>
</comment>
<evidence type="ECO:0000256" key="3">
    <source>
        <dbReference type="ARBA" id="ARBA00023242"/>
    </source>
</evidence>
<evidence type="ECO:0000256" key="1">
    <source>
        <dbReference type="ARBA" id="ARBA00004604"/>
    </source>
</evidence>
<dbReference type="PANTHER" id="PTHR12928">
    <property type="entry name" value="FRG1 PROTEIN"/>
    <property type="match status" value="1"/>
</dbReference>
<reference evidence="5" key="1">
    <citation type="journal article" date="2023" name="Mol. Phylogenet. Evol.">
        <title>Genome-scale phylogeny and comparative genomics of the fungal order Sordariales.</title>
        <authorList>
            <person name="Hensen N."/>
            <person name="Bonometti L."/>
            <person name="Westerberg I."/>
            <person name="Brannstrom I.O."/>
            <person name="Guillou S."/>
            <person name="Cros-Aarteil S."/>
            <person name="Calhoun S."/>
            <person name="Haridas S."/>
            <person name="Kuo A."/>
            <person name="Mondo S."/>
            <person name="Pangilinan J."/>
            <person name="Riley R."/>
            <person name="LaButti K."/>
            <person name="Andreopoulos B."/>
            <person name="Lipzen A."/>
            <person name="Chen C."/>
            <person name="Yan M."/>
            <person name="Daum C."/>
            <person name="Ng V."/>
            <person name="Clum A."/>
            <person name="Steindorff A."/>
            <person name="Ohm R.A."/>
            <person name="Martin F."/>
            <person name="Silar P."/>
            <person name="Natvig D.O."/>
            <person name="Lalanne C."/>
            <person name="Gautier V."/>
            <person name="Ament-Velasquez S.L."/>
            <person name="Kruys A."/>
            <person name="Hutchinson M.I."/>
            <person name="Powell A.J."/>
            <person name="Barry K."/>
            <person name="Miller A.N."/>
            <person name="Grigoriev I.V."/>
            <person name="Debuchy R."/>
            <person name="Gladieux P."/>
            <person name="Hiltunen Thoren M."/>
            <person name="Johannesson H."/>
        </authorList>
    </citation>
    <scope>NUCLEOTIDE SEQUENCE</scope>
    <source>
        <strain evidence="5">CBS 958.72</strain>
    </source>
</reference>
<dbReference type="GO" id="GO:0005730">
    <property type="term" value="C:nucleolus"/>
    <property type="evidence" value="ECO:0007669"/>
    <property type="project" value="UniProtKB-SubCell"/>
</dbReference>
<dbReference type="InterPro" id="IPR008999">
    <property type="entry name" value="Actin-crosslinking"/>
</dbReference>
<dbReference type="Proteomes" id="UP001287356">
    <property type="component" value="Unassembled WGS sequence"/>
</dbReference>
<evidence type="ECO:0000256" key="2">
    <source>
        <dbReference type="ARBA" id="ARBA00010878"/>
    </source>
</evidence>
<evidence type="ECO:0000313" key="6">
    <source>
        <dbReference type="Proteomes" id="UP001287356"/>
    </source>
</evidence>
<name>A0AAE0NIR7_9PEZI</name>
<comment type="subcellular location">
    <subcellularLocation>
        <location evidence="1">Nucleus</location>
        <location evidence="1">Nucleolus</location>
    </subcellularLocation>
</comment>
<keyword evidence="3" id="KW-0539">Nucleus</keyword>
<dbReference type="InterPro" id="IPR010414">
    <property type="entry name" value="FRG1"/>
</dbReference>
<keyword evidence="6" id="KW-1185">Reference proteome</keyword>
<dbReference type="EMBL" id="JAULSN010000001">
    <property type="protein sequence ID" value="KAK3382291.1"/>
    <property type="molecule type" value="Genomic_DNA"/>
</dbReference>
<reference evidence="5" key="2">
    <citation type="submission" date="2023-06" db="EMBL/GenBank/DDBJ databases">
        <authorList>
            <consortium name="Lawrence Berkeley National Laboratory"/>
            <person name="Haridas S."/>
            <person name="Hensen N."/>
            <person name="Bonometti L."/>
            <person name="Westerberg I."/>
            <person name="Brannstrom I.O."/>
            <person name="Guillou S."/>
            <person name="Cros-Aarteil S."/>
            <person name="Calhoun S."/>
            <person name="Kuo A."/>
            <person name="Mondo S."/>
            <person name="Pangilinan J."/>
            <person name="Riley R."/>
            <person name="Labutti K."/>
            <person name="Andreopoulos B."/>
            <person name="Lipzen A."/>
            <person name="Chen C."/>
            <person name="Yanf M."/>
            <person name="Daum C."/>
            <person name="Ng V."/>
            <person name="Clum A."/>
            <person name="Steindorff A."/>
            <person name="Ohm R."/>
            <person name="Martin F."/>
            <person name="Silar P."/>
            <person name="Natvig D."/>
            <person name="Lalanne C."/>
            <person name="Gautier V."/>
            <person name="Ament-Velasquez S.L."/>
            <person name="Kruys A."/>
            <person name="Hutchinson M.I."/>
            <person name="Powell A.J."/>
            <person name="Barry K."/>
            <person name="Miller A.N."/>
            <person name="Grigoriev I.V."/>
            <person name="Debuchy R."/>
            <person name="Gladieux P."/>
            <person name="Thoren M.H."/>
            <person name="Johannesson H."/>
        </authorList>
    </citation>
    <scope>NUCLEOTIDE SEQUENCE</scope>
    <source>
        <strain evidence="5">CBS 958.72</strain>
    </source>
</reference>
<feature type="compositionally biased region" description="Acidic residues" evidence="4">
    <location>
        <begin position="42"/>
        <end position="51"/>
    </location>
</feature>
<accession>A0AAE0NIR7</accession>
<feature type="region of interest" description="Disordered" evidence="4">
    <location>
        <begin position="1"/>
        <end position="55"/>
    </location>
</feature>
<dbReference type="GO" id="GO:0051015">
    <property type="term" value="F:actin filament binding"/>
    <property type="evidence" value="ECO:0007669"/>
    <property type="project" value="TreeGrafter"/>
</dbReference>
<comment type="caution">
    <text evidence="5">The sequence shown here is derived from an EMBL/GenBank/DDBJ whole genome shotgun (WGS) entry which is preliminary data.</text>
</comment>
<dbReference type="AlphaFoldDB" id="A0AAE0NIR7"/>
<evidence type="ECO:0000256" key="4">
    <source>
        <dbReference type="SAM" id="MobiDB-lite"/>
    </source>
</evidence>
<sequence>MVKPLSFKGDKKQKKRKRAAEEANDGAVNEDGERQVKAPKADEDEGEEGGSDDSWVSVDAVTDLAGPVMFVLPSDPPTALACDVIGKVFALPIENIVDGNPSSAEPHDVRQVWVANKIVGTEHYRFKGHHGKHLSCDKYGVFSATSEAVTPQESFVVIATADTPGTFQIQTLRDTFLTVRESKSAKANALPDVRGDATDITFDSTLRIRMQARFKPRIKAQKVEKAWEKISRRDLEDAVGRKLEEDEVKSLRRARKEGNYHELLLDMKVKNKHDKYG</sequence>
<organism evidence="5 6">
    <name type="scientific">Lasiosphaeria ovina</name>
    <dbReference type="NCBI Taxonomy" id="92902"/>
    <lineage>
        <taxon>Eukaryota</taxon>
        <taxon>Fungi</taxon>
        <taxon>Dikarya</taxon>
        <taxon>Ascomycota</taxon>
        <taxon>Pezizomycotina</taxon>
        <taxon>Sordariomycetes</taxon>
        <taxon>Sordariomycetidae</taxon>
        <taxon>Sordariales</taxon>
        <taxon>Lasiosphaeriaceae</taxon>
        <taxon>Lasiosphaeria</taxon>
    </lineage>
</organism>
<feature type="compositionally biased region" description="Basic and acidic residues" evidence="4">
    <location>
        <begin position="31"/>
        <end position="41"/>
    </location>
</feature>
<evidence type="ECO:0000313" key="5">
    <source>
        <dbReference type="EMBL" id="KAK3382291.1"/>
    </source>
</evidence>
<protein>
    <submittedName>
        <fullName evidence="5">FRG1-like family-domain-containing protein</fullName>
    </submittedName>
</protein>
<dbReference type="Pfam" id="PF06229">
    <property type="entry name" value="FRG1"/>
    <property type="match status" value="1"/>
</dbReference>